<keyword evidence="6 9" id="KW-0472">Membrane</keyword>
<feature type="transmembrane region" description="Helical" evidence="9">
    <location>
        <begin position="749"/>
        <end position="770"/>
    </location>
</feature>
<sequence length="1138" mass="127668">MSLLENEAFVLSDLNLFEKSNDEKENYSPSGSMKMPLLKIKQGRKGNWICDSSTKEQKSIAESVEKNLCRRVRLGQACRDGRKDVVEKLLSGNRLKTINDLDDDGMAPLHYAARSNHVEIVKMLLKANADVEVKGSEKIQKITPLVCAAKFNAIEACRVLIQNGANVNVKDCYGQTGLHHTTRRTHHKIVELLLTEGKMDVNVVDVDKTTALHMAAQVGDHLSAELLLFHGIDIEAQDNDGFTAFHIAAREGNTKVLKTLLDTARSCKMNTTSLLDIPDHYGNTCLHLAVKFGHCPATKLCIDYGASPCCWQASLQTPLHLAAVSGNLCILKMLMANKHSDIHIEDGDGMTPILRSSLEGHTDIMEYLLDEGAQLNSPPGSGSPSPLMCAVERGQHKAIEFLLSRGALIDLVDNQWRNCLHIASACADPETVQILLQNGAKSLVNSKDSYGKTPLHYVAVRCKHAAQIVSLLHAAGADFSACDNNEQIPLHYAAMSGIVVSIRALLEASPCTVNHPDNRSQTPFHLAASNGRSEACRFLLQKGAEIDYRDDLRLTPLFHAVKSKCPLSTKVLLEFGADINAVDKHRKTPIILAALEGNVDVFKTLLQFGADLTSVCVHGYSALDTALQNNQLNICNEIIKHDRWQDVLLNTKLNKVTPMKEIIEKFPCLAKAVLDKCLTESMCVDTDINYSVEYDFQFLCPHPDRERDKEGKRYFGPKVMLDNGREELLRHPVTKALMGTKWRKVGVNFFYLGALVYAIFVGIFSHYMYVMHVYESARRKSGKNETIDNNGTWIQCIQSYEICIAVFSIANLLYECYQLYTERCKYFELTNMLQVSTFVSSLIAVYPMNGDQYLDPCISWNAGAIGVMLSYLTMLQFIQCLFYSGIYVTMLFEVLKSLLKVFAVFFPLMGGFAMVLMLVMADRAPFTDFRESLTKVFAMTIGEIEYSRYFVDEGRLLKGTEENLAMFVFILFCLLMPIALMNLLIGLAVGDIDSVQNHAELKMMATEIEAVFDFEEKIPLVLRRRFHKSKLVIFPNRRGFNKVVQTCFGWISSIRDLVEIRNGRKADTNNEVTRDEINEIQESLNLHSDRMFIVLEELKQQRLMLESIVSAVHAPHIPHPEDRGHEEENHDEGILGKL</sequence>
<dbReference type="PANTHER" id="PTHR24198:SF165">
    <property type="entry name" value="ANKYRIN REPEAT-CONTAINING PROTEIN-RELATED"/>
    <property type="match status" value="1"/>
</dbReference>
<feature type="repeat" description="ANK" evidence="7">
    <location>
        <begin position="450"/>
        <end position="484"/>
    </location>
</feature>
<feature type="repeat" description="ANK" evidence="7">
    <location>
        <begin position="552"/>
        <end position="584"/>
    </location>
</feature>
<keyword evidence="11" id="KW-1185">Reference proteome</keyword>
<dbReference type="PROSITE" id="PS50297">
    <property type="entry name" value="ANK_REP_REGION"/>
    <property type="match status" value="9"/>
</dbReference>
<keyword evidence="3" id="KW-0677">Repeat</keyword>
<feature type="repeat" description="ANK" evidence="7">
    <location>
        <begin position="240"/>
        <end position="262"/>
    </location>
</feature>
<feature type="domain" description="Ion transport" evidence="10">
    <location>
        <begin position="760"/>
        <end position="999"/>
    </location>
</feature>
<feature type="repeat" description="ANK" evidence="7">
    <location>
        <begin position="207"/>
        <end position="239"/>
    </location>
</feature>
<feature type="transmembrane region" description="Helical" evidence="9">
    <location>
        <begin position="901"/>
        <end position="921"/>
    </location>
</feature>
<dbReference type="InterPro" id="IPR005821">
    <property type="entry name" value="Ion_trans_dom"/>
</dbReference>
<evidence type="ECO:0000313" key="11">
    <source>
        <dbReference type="Proteomes" id="UP000515163"/>
    </source>
</evidence>
<accession>A0A6P8ICD6</accession>
<dbReference type="GO" id="GO:0016020">
    <property type="term" value="C:membrane"/>
    <property type="evidence" value="ECO:0007669"/>
    <property type="project" value="UniProtKB-SubCell"/>
</dbReference>
<dbReference type="Pfam" id="PF00520">
    <property type="entry name" value="Ion_trans"/>
    <property type="match status" value="1"/>
</dbReference>
<reference evidence="12" key="1">
    <citation type="submission" date="2025-08" db="UniProtKB">
        <authorList>
            <consortium name="RefSeq"/>
        </authorList>
    </citation>
    <scope>IDENTIFICATION</scope>
    <source>
        <tissue evidence="12">Tentacle</tissue>
    </source>
</reference>
<dbReference type="SUPFAM" id="SSF48403">
    <property type="entry name" value="Ankyrin repeat"/>
    <property type="match status" value="2"/>
</dbReference>
<gene>
    <name evidence="12" type="primary">LOC116298918</name>
</gene>
<dbReference type="PRINTS" id="PR01415">
    <property type="entry name" value="ANKYRIN"/>
</dbReference>
<dbReference type="PROSITE" id="PS50088">
    <property type="entry name" value="ANK_REPEAT"/>
    <property type="match status" value="10"/>
</dbReference>
<dbReference type="Pfam" id="PF12796">
    <property type="entry name" value="Ank_2"/>
    <property type="match status" value="5"/>
</dbReference>
<evidence type="ECO:0000256" key="1">
    <source>
        <dbReference type="ARBA" id="ARBA00004141"/>
    </source>
</evidence>
<keyword evidence="5 7" id="KW-0040">ANK repeat</keyword>
<evidence type="ECO:0000259" key="10">
    <source>
        <dbReference type="Pfam" id="PF00520"/>
    </source>
</evidence>
<feature type="region of interest" description="Disordered" evidence="8">
    <location>
        <begin position="1115"/>
        <end position="1138"/>
    </location>
</feature>
<feature type="repeat" description="ANK" evidence="7">
    <location>
        <begin position="382"/>
        <end position="414"/>
    </location>
</feature>
<evidence type="ECO:0000256" key="3">
    <source>
        <dbReference type="ARBA" id="ARBA00022737"/>
    </source>
</evidence>
<evidence type="ECO:0000256" key="9">
    <source>
        <dbReference type="SAM" id="Phobius"/>
    </source>
</evidence>
<dbReference type="Gene3D" id="1.10.287.70">
    <property type="match status" value="1"/>
</dbReference>
<dbReference type="GeneID" id="116298918"/>
<evidence type="ECO:0000256" key="8">
    <source>
        <dbReference type="SAM" id="MobiDB-lite"/>
    </source>
</evidence>
<keyword evidence="2 9" id="KW-0812">Transmembrane</keyword>
<keyword evidence="4 9" id="KW-1133">Transmembrane helix</keyword>
<comment type="subcellular location">
    <subcellularLocation>
        <location evidence="1">Membrane</location>
        <topology evidence="1">Multi-pass membrane protein</topology>
    </subcellularLocation>
</comment>
<dbReference type="AlphaFoldDB" id="A0A6P8ICD6"/>
<dbReference type="KEGG" id="aten:116298918"/>
<feature type="repeat" description="ANK" evidence="7">
    <location>
        <begin position="348"/>
        <end position="380"/>
    </location>
</feature>
<dbReference type="Pfam" id="PF00023">
    <property type="entry name" value="Ank"/>
    <property type="match status" value="3"/>
</dbReference>
<feature type="repeat" description="ANK" evidence="7">
    <location>
        <begin position="585"/>
        <end position="617"/>
    </location>
</feature>
<evidence type="ECO:0000313" key="12">
    <source>
        <dbReference type="RefSeq" id="XP_031563357.1"/>
    </source>
</evidence>
<evidence type="ECO:0000256" key="5">
    <source>
        <dbReference type="ARBA" id="ARBA00023043"/>
    </source>
</evidence>
<dbReference type="InterPro" id="IPR002110">
    <property type="entry name" value="Ankyrin_rpt"/>
</dbReference>
<dbReference type="SMART" id="SM00248">
    <property type="entry name" value="ANK"/>
    <property type="match status" value="17"/>
</dbReference>
<name>A0A6P8ICD6_ACTTE</name>
<evidence type="ECO:0000256" key="7">
    <source>
        <dbReference type="PROSITE-ProRule" id="PRU00023"/>
    </source>
</evidence>
<dbReference type="PANTHER" id="PTHR24198">
    <property type="entry name" value="ANKYRIN REPEAT AND PROTEIN KINASE DOMAIN-CONTAINING PROTEIN"/>
    <property type="match status" value="1"/>
</dbReference>
<dbReference type="OrthoDB" id="1661883at2759"/>
<evidence type="ECO:0000256" key="6">
    <source>
        <dbReference type="ARBA" id="ARBA00023136"/>
    </source>
</evidence>
<feature type="repeat" description="ANK" evidence="7">
    <location>
        <begin position="519"/>
        <end position="551"/>
    </location>
</feature>
<evidence type="ECO:0000256" key="2">
    <source>
        <dbReference type="ARBA" id="ARBA00022692"/>
    </source>
</evidence>
<dbReference type="InterPro" id="IPR036770">
    <property type="entry name" value="Ankyrin_rpt-contain_sf"/>
</dbReference>
<protein>
    <submittedName>
        <fullName evidence="12">Transient receptor potential cation channel subfamily A member 1-like isoform X1</fullName>
    </submittedName>
</protein>
<feature type="transmembrane region" description="Helical" evidence="9">
    <location>
        <begin position="829"/>
        <end position="848"/>
    </location>
</feature>
<feature type="compositionally biased region" description="Basic and acidic residues" evidence="8">
    <location>
        <begin position="1118"/>
        <end position="1138"/>
    </location>
</feature>
<feature type="transmembrane region" description="Helical" evidence="9">
    <location>
        <begin position="964"/>
        <end position="989"/>
    </location>
</feature>
<evidence type="ECO:0000256" key="4">
    <source>
        <dbReference type="ARBA" id="ARBA00022989"/>
    </source>
</evidence>
<dbReference type="GO" id="GO:0005216">
    <property type="term" value="F:monoatomic ion channel activity"/>
    <property type="evidence" value="ECO:0007669"/>
    <property type="project" value="InterPro"/>
</dbReference>
<dbReference type="RefSeq" id="XP_031563357.1">
    <property type="nucleotide sequence ID" value="XM_031707497.1"/>
</dbReference>
<feature type="repeat" description="ANK" evidence="7">
    <location>
        <begin position="140"/>
        <end position="172"/>
    </location>
</feature>
<dbReference type="InParanoid" id="A0A6P8ICD6"/>
<organism evidence="11 12">
    <name type="scientific">Actinia tenebrosa</name>
    <name type="common">Australian red waratah sea anemone</name>
    <dbReference type="NCBI Taxonomy" id="6105"/>
    <lineage>
        <taxon>Eukaryota</taxon>
        <taxon>Metazoa</taxon>
        <taxon>Cnidaria</taxon>
        <taxon>Anthozoa</taxon>
        <taxon>Hexacorallia</taxon>
        <taxon>Actiniaria</taxon>
        <taxon>Actiniidae</taxon>
        <taxon>Actinia</taxon>
    </lineage>
</organism>
<feature type="transmembrane region" description="Helical" evidence="9">
    <location>
        <begin position="868"/>
        <end position="889"/>
    </location>
</feature>
<dbReference type="Proteomes" id="UP000515163">
    <property type="component" value="Unplaced"/>
</dbReference>
<proteinExistence type="predicted"/>
<dbReference type="Gene3D" id="1.25.40.20">
    <property type="entry name" value="Ankyrin repeat-containing domain"/>
    <property type="match status" value="4"/>
</dbReference>
<feature type="repeat" description="ANK" evidence="7">
    <location>
        <begin position="104"/>
        <end position="136"/>
    </location>
</feature>